<dbReference type="Pfam" id="PF13202">
    <property type="entry name" value="EF-hand_5"/>
    <property type="match status" value="2"/>
</dbReference>
<protein>
    <recommendedName>
        <fullName evidence="4">Mitochondrial Rho GTPase 1</fullName>
    </recommendedName>
    <alternativeName>
        <fullName evidence="16">GTPase EF-hand protein of mitochondria 1</fullName>
    </alternativeName>
</protein>
<comment type="subcellular location">
    <subcellularLocation>
        <location evidence="2">Mitochondrion outer membrane</location>
        <topology evidence="2">Single-pass type IV membrane protein</topology>
    </subcellularLocation>
</comment>
<evidence type="ECO:0000256" key="13">
    <source>
        <dbReference type="ARBA" id="ARBA00023128"/>
    </source>
</evidence>
<feature type="compositionally biased region" description="Polar residues" evidence="17">
    <location>
        <begin position="347"/>
        <end position="362"/>
    </location>
</feature>
<keyword evidence="15 18" id="KW-0472">Membrane</keyword>
<feature type="compositionally biased region" description="Basic and acidic residues" evidence="17">
    <location>
        <begin position="718"/>
        <end position="728"/>
    </location>
</feature>
<evidence type="ECO:0000256" key="14">
    <source>
        <dbReference type="ARBA" id="ARBA00023134"/>
    </source>
</evidence>
<feature type="transmembrane region" description="Helical" evidence="18">
    <location>
        <begin position="1399"/>
        <end position="1418"/>
    </location>
</feature>
<feature type="domain" description="EF-hand" evidence="19">
    <location>
        <begin position="1109"/>
        <end position="1144"/>
    </location>
</feature>
<feature type="region of interest" description="Disordered" evidence="17">
    <location>
        <begin position="35"/>
        <end position="152"/>
    </location>
</feature>
<comment type="function">
    <text evidence="1">Mitochondrial GTPase involved in mitochondrial trafficking. Probably involved in control of anterograde transport of mitochondria and their subcellular distribution.</text>
</comment>
<dbReference type="InterPro" id="IPR052266">
    <property type="entry name" value="Miro-EF-hand_domain"/>
</dbReference>
<name>A0A8H8P9Y8_9AGAM</name>
<dbReference type="Proteomes" id="UP000650533">
    <property type="component" value="Chromosome 16"/>
</dbReference>
<keyword evidence="8" id="KW-0547">Nucleotide-binding</keyword>
<evidence type="ECO:0000256" key="15">
    <source>
        <dbReference type="ARBA" id="ARBA00023136"/>
    </source>
</evidence>
<evidence type="ECO:0000256" key="9">
    <source>
        <dbReference type="ARBA" id="ARBA00022787"/>
    </source>
</evidence>
<evidence type="ECO:0000256" key="10">
    <source>
        <dbReference type="ARBA" id="ARBA00022801"/>
    </source>
</evidence>
<sequence length="1444" mass="158495">MSNIIPDRSGNTSSEHVTTGFLTPDANALREAALKSRRKKKNIVREQLAPAPTPDQQIIEVNTSQPYISPVAGGDSPMHDASVTPAVDTSDPQNNPTDTEDGEIPESSQEGEPGGVRSAERDTREKTPRPLSDVEIRSTSIPRTTESLKNVRPGLDMTSQDLAEAKHLILDLLGLGVTPEYLVDCGVSPQCLAVCFYELNLRFPLNLDRRQIKLPPIYNLDRHMKDSQRREQIIRQRDRGRIPPRPIPPVISTPTEETGLSSDRKPSPSIPADTGDKPPSEPLPSSHLDMSTDQNNAIETPDAQLSENARSSPPKEPDITLMEDQERMELLARKAAMDSINKKRAAKTSTLSSGISEQSDAQPHSMEINDVESAVDALLASVRMNSESSNHSEGSPNNYREGGFAVGGEQLSDYDSDAMVEDELETRSPSPSDPDFDEPMDAAVLMDDHRNISPDPIPPTPLLIPSPKHIPTRVRFDAPDQIRSSSLPAQPTPIAVPVVARRSRPIASDFIDQAPPRPSSTSTTPPERSALLKRKRSFVDPAVWPKRIVIDLDSSDEEEDQGEAASGFASSSNKSGTDGAPIRTGSQDQTGGNGQDQAAQMLLEKELQIKAMMQKIKMRELQKKKSASGSRTPMTGTVTPATTAEVNKTTPPTVESPSSPITSAVNLAQAETSNSEILPTIPVVTQGKLSLKELEVPSLVEKEKDSVLDNSLDSTSPKMDKGKGKALEPEDNITISSTVEWDNGSRLDQLLNPNSEQAPAYLVLSDMDVLESSRPRLQTHFKTYVSPLAGFTSPDLQRSSPTDHQLSSIFWISSSAGQDVNRQLCMYEFPSGVCRNETCKDIHVRDFGASEYVDNVQHVVPEVTIPPEVTPENVTTYIVDSSAAPADRPHLESEIRKAHVICIVYAIDNPNSFDRVPTYWLPYFRSLGVNVPVILVGNKIDLRGGEVSNEDLESEVAPIMEEFKILKPAAVDALRRIFRLCDTNKDGVLDTHELNEFQQTCFKAPLQPQEVEGIKSILRSHDPSMLRPIPSPAHASPNGSPPPTPSAEEGVTEDGFLYLHTEFIRRARVETTWIVLRQFGYAEDLRLTESWLSPKFDVPHDCSVELSPQGYQFFTDIFQIFDKDQDGALRPEELENLFNTSPGNPWVAEDDEGVDGTITLQHWLAKWRSTTGALKITKPRRAERRKDKVTRNVFLCYVVGAAGSGKTSILNAFRQLAGGGVETMLSKDAPKSKGKGIGELGPYHPTEKVLSVVGAVELRGAEKYLVMQEFGSKSEANMLRDAKTMDLADVIIYVHDSSDTNSFSYISGLRQKYNLDDIPSMFVATKSDLDLAQQAGNRHEVQPDVYCRRLGLQGPYAVSIKNPQIANLFPEIVATAMNPLSAIPGGAERASATLARRKIVLSIGVAIAGIMVAYRSFLRPIGYGSGWWSNWVNWIMGGGMRRDL</sequence>
<evidence type="ECO:0000256" key="8">
    <source>
        <dbReference type="ARBA" id="ARBA00022741"/>
    </source>
</evidence>
<feature type="region of interest" description="Disordered" evidence="17">
    <location>
        <begin position="339"/>
        <end position="469"/>
    </location>
</feature>
<evidence type="ECO:0000256" key="3">
    <source>
        <dbReference type="ARBA" id="ARBA00007981"/>
    </source>
</evidence>
<feature type="region of interest" description="Disordered" evidence="17">
    <location>
        <begin position="1"/>
        <end position="23"/>
    </location>
</feature>
<feature type="compositionally biased region" description="Basic and acidic residues" evidence="17">
    <location>
        <begin position="313"/>
        <end position="327"/>
    </location>
</feature>
<feature type="region of interest" description="Disordered" evidence="17">
    <location>
        <begin position="703"/>
        <end position="731"/>
    </location>
</feature>
<dbReference type="InterPro" id="IPR018247">
    <property type="entry name" value="EF_Hand_1_Ca_BS"/>
</dbReference>
<dbReference type="PROSITE" id="PS51423">
    <property type="entry name" value="MIRO"/>
    <property type="match status" value="1"/>
</dbReference>
<feature type="compositionally biased region" description="Polar residues" evidence="17">
    <location>
        <begin position="54"/>
        <end position="67"/>
    </location>
</feature>
<feature type="region of interest" description="Disordered" evidence="17">
    <location>
        <begin position="507"/>
        <end position="534"/>
    </location>
</feature>
<feature type="region of interest" description="Disordered" evidence="17">
    <location>
        <begin position="1026"/>
        <end position="1050"/>
    </location>
</feature>
<evidence type="ECO:0000256" key="1">
    <source>
        <dbReference type="ARBA" id="ARBA00003481"/>
    </source>
</evidence>
<feature type="compositionally biased region" description="Polar residues" evidence="17">
    <location>
        <begin position="137"/>
        <end position="148"/>
    </location>
</feature>
<feature type="domain" description="EF-hand" evidence="19">
    <location>
        <begin position="969"/>
        <end position="1004"/>
    </location>
</feature>
<feature type="compositionally biased region" description="Basic and acidic residues" evidence="17">
    <location>
        <begin position="223"/>
        <end position="241"/>
    </location>
</feature>
<dbReference type="GO" id="GO:0003924">
    <property type="term" value="F:GTPase activity"/>
    <property type="evidence" value="ECO:0007669"/>
    <property type="project" value="InterPro"/>
</dbReference>
<evidence type="ECO:0000256" key="6">
    <source>
        <dbReference type="ARBA" id="ARBA00022723"/>
    </source>
</evidence>
<dbReference type="KEGG" id="rsx:RhiXN_01617"/>
<dbReference type="InterPro" id="IPR011992">
    <property type="entry name" value="EF-hand-dom_pair"/>
</dbReference>
<organism evidence="21 22">
    <name type="scientific">Rhizoctonia solani</name>
    <dbReference type="NCBI Taxonomy" id="456999"/>
    <lineage>
        <taxon>Eukaryota</taxon>
        <taxon>Fungi</taxon>
        <taxon>Dikarya</taxon>
        <taxon>Basidiomycota</taxon>
        <taxon>Agaricomycotina</taxon>
        <taxon>Agaricomycetes</taxon>
        <taxon>Cantharellales</taxon>
        <taxon>Ceratobasidiaceae</taxon>
        <taxon>Rhizoctonia</taxon>
    </lineage>
</organism>
<evidence type="ECO:0000256" key="18">
    <source>
        <dbReference type="SAM" id="Phobius"/>
    </source>
</evidence>
<dbReference type="InterPro" id="IPR013567">
    <property type="entry name" value="EF_hand_assoc_2"/>
</dbReference>
<dbReference type="SUPFAM" id="SSF52540">
    <property type="entry name" value="P-loop containing nucleoside triphosphate hydrolases"/>
    <property type="match status" value="2"/>
</dbReference>
<evidence type="ECO:0000256" key="11">
    <source>
        <dbReference type="ARBA" id="ARBA00022837"/>
    </source>
</evidence>
<feature type="region of interest" description="Disordered" evidence="17">
    <location>
        <begin position="618"/>
        <end position="660"/>
    </location>
</feature>
<feature type="compositionally biased region" description="Acidic residues" evidence="17">
    <location>
        <begin position="412"/>
        <end position="424"/>
    </location>
</feature>
<dbReference type="PROSITE" id="PS00018">
    <property type="entry name" value="EF_HAND_1"/>
    <property type="match status" value="1"/>
</dbReference>
<gene>
    <name evidence="21" type="ORF">RhiXN_01617</name>
</gene>
<dbReference type="EMBL" id="CP059673">
    <property type="protein sequence ID" value="QRW27022.1"/>
    <property type="molecule type" value="Genomic_DNA"/>
</dbReference>
<evidence type="ECO:0000259" key="19">
    <source>
        <dbReference type="PROSITE" id="PS50222"/>
    </source>
</evidence>
<dbReference type="Gene3D" id="1.10.238.10">
    <property type="entry name" value="EF-hand"/>
    <property type="match status" value="3"/>
</dbReference>
<feature type="compositionally biased region" description="Polar residues" evidence="17">
    <location>
        <begin position="584"/>
        <end position="595"/>
    </location>
</feature>
<feature type="domain" description="Miro" evidence="20">
    <location>
        <begin position="1191"/>
        <end position="1378"/>
    </location>
</feature>
<dbReference type="CDD" id="cd01892">
    <property type="entry name" value="Miro2"/>
    <property type="match status" value="1"/>
</dbReference>
<keyword evidence="13" id="KW-0496">Mitochondrion</keyword>
<dbReference type="InterPro" id="IPR001806">
    <property type="entry name" value="Small_GTPase"/>
</dbReference>
<evidence type="ECO:0000256" key="16">
    <source>
        <dbReference type="ARBA" id="ARBA00032646"/>
    </source>
</evidence>
<keyword evidence="5 18" id="KW-0812">Transmembrane</keyword>
<feature type="region of interest" description="Disordered" evidence="17">
    <location>
        <begin position="554"/>
        <end position="595"/>
    </location>
</feature>
<dbReference type="Pfam" id="PF00071">
    <property type="entry name" value="Ras"/>
    <property type="match status" value="1"/>
</dbReference>
<dbReference type="InterPro" id="IPR002048">
    <property type="entry name" value="EF_hand_dom"/>
</dbReference>
<feature type="compositionally biased region" description="Polar residues" evidence="17">
    <location>
        <begin position="288"/>
        <end position="311"/>
    </location>
</feature>
<dbReference type="PROSITE" id="PS50222">
    <property type="entry name" value="EF_HAND_2"/>
    <property type="match status" value="2"/>
</dbReference>
<feature type="compositionally biased region" description="Polar residues" evidence="17">
    <location>
        <begin position="1"/>
        <end position="21"/>
    </location>
</feature>
<dbReference type="PANTHER" id="PTHR46819">
    <property type="entry name" value="EF-HAND CALCIUM-BINDING DOMAIN-CONTAINING PROTEIN 7"/>
    <property type="match status" value="1"/>
</dbReference>
<comment type="similarity">
    <text evidence="3">Belongs to the mitochondrial Rho GTPase family.</text>
</comment>
<evidence type="ECO:0000256" key="7">
    <source>
        <dbReference type="ARBA" id="ARBA00022737"/>
    </source>
</evidence>
<feature type="compositionally biased region" description="Basic and acidic residues" evidence="17">
    <location>
        <begin position="118"/>
        <end position="136"/>
    </location>
</feature>
<keyword evidence="11" id="KW-0106">Calcium</keyword>
<dbReference type="InterPro" id="IPR027417">
    <property type="entry name" value="P-loop_NTPase"/>
</dbReference>
<evidence type="ECO:0000256" key="4">
    <source>
        <dbReference type="ARBA" id="ARBA00019119"/>
    </source>
</evidence>
<proteinExistence type="inferred from homology"/>
<dbReference type="Pfam" id="PF08356">
    <property type="entry name" value="EF_assoc_2"/>
    <property type="match status" value="1"/>
</dbReference>
<keyword evidence="10" id="KW-0378">Hydrolase</keyword>
<accession>A0A8H8P9Y8</accession>
<evidence type="ECO:0000259" key="20">
    <source>
        <dbReference type="PROSITE" id="PS51423"/>
    </source>
</evidence>
<feature type="compositionally biased region" description="Low complexity" evidence="17">
    <location>
        <begin position="632"/>
        <end position="660"/>
    </location>
</feature>
<evidence type="ECO:0000256" key="12">
    <source>
        <dbReference type="ARBA" id="ARBA00022989"/>
    </source>
</evidence>
<dbReference type="InterPro" id="IPR020860">
    <property type="entry name" value="MIRO_dom"/>
</dbReference>
<dbReference type="GO" id="GO:0005509">
    <property type="term" value="F:calcium ion binding"/>
    <property type="evidence" value="ECO:0007669"/>
    <property type="project" value="InterPro"/>
</dbReference>
<evidence type="ECO:0000256" key="17">
    <source>
        <dbReference type="SAM" id="MobiDB-lite"/>
    </source>
</evidence>
<dbReference type="Gene3D" id="3.40.50.300">
    <property type="entry name" value="P-loop containing nucleotide triphosphate hydrolases"/>
    <property type="match status" value="2"/>
</dbReference>
<keyword evidence="7" id="KW-0677">Repeat</keyword>
<evidence type="ECO:0000313" key="22">
    <source>
        <dbReference type="Proteomes" id="UP000650533"/>
    </source>
</evidence>
<dbReference type="GO" id="GO:0005525">
    <property type="term" value="F:GTP binding"/>
    <property type="evidence" value="ECO:0007669"/>
    <property type="project" value="UniProtKB-KW"/>
</dbReference>
<feature type="region of interest" description="Disordered" evidence="17">
    <location>
        <begin position="223"/>
        <end position="327"/>
    </location>
</feature>
<feature type="compositionally biased region" description="Polar residues" evidence="17">
    <location>
        <begin position="252"/>
        <end position="261"/>
    </location>
</feature>
<dbReference type="SUPFAM" id="SSF47473">
    <property type="entry name" value="EF-hand"/>
    <property type="match status" value="1"/>
</dbReference>
<dbReference type="PANTHER" id="PTHR46819:SF1">
    <property type="entry name" value="EF-HAND CALCIUM-BINDING DOMAIN-CONTAINING PROTEIN 7"/>
    <property type="match status" value="1"/>
</dbReference>
<reference evidence="21" key="1">
    <citation type="submission" date="2020-05" db="EMBL/GenBank/DDBJ databases">
        <title>Evolutionary and genomic comparisons of hybrid uninucleate and nonhybrid Rhizoctonia fungi.</title>
        <authorList>
            <person name="Li C."/>
            <person name="Chen X."/>
        </authorList>
    </citation>
    <scope>NUCLEOTIDE SEQUENCE</scope>
    <source>
        <strain evidence="21">AG-1 IA</strain>
    </source>
</reference>
<keyword evidence="9" id="KW-1000">Mitochondrion outer membrane</keyword>
<feature type="compositionally biased region" description="Polar residues" evidence="17">
    <location>
        <begin position="708"/>
        <end position="717"/>
    </location>
</feature>
<evidence type="ECO:0000256" key="5">
    <source>
        <dbReference type="ARBA" id="ARBA00022692"/>
    </source>
</evidence>
<dbReference type="RefSeq" id="XP_043187259.1">
    <property type="nucleotide sequence ID" value="XM_043321436.1"/>
</dbReference>
<evidence type="ECO:0000313" key="21">
    <source>
        <dbReference type="EMBL" id="QRW27022.1"/>
    </source>
</evidence>
<keyword evidence="14" id="KW-0342">GTP-binding</keyword>
<keyword evidence="12 18" id="KW-1133">Transmembrane helix</keyword>
<dbReference type="FunFam" id="3.40.50.300:FF:000553">
    <property type="entry name" value="Mitochondrial Rho GTPase"/>
    <property type="match status" value="1"/>
</dbReference>
<feature type="compositionally biased region" description="Pro residues" evidence="17">
    <location>
        <begin position="455"/>
        <end position="464"/>
    </location>
</feature>
<dbReference type="GO" id="GO:0005741">
    <property type="term" value="C:mitochondrial outer membrane"/>
    <property type="evidence" value="ECO:0007669"/>
    <property type="project" value="UniProtKB-SubCell"/>
</dbReference>
<dbReference type="GeneID" id="67023899"/>
<feature type="compositionally biased region" description="Polar residues" evidence="17">
    <location>
        <begin position="383"/>
        <end position="398"/>
    </location>
</feature>
<dbReference type="SMART" id="SM00054">
    <property type="entry name" value="EFh"/>
    <property type="match status" value="2"/>
</dbReference>
<keyword evidence="6" id="KW-0479">Metal-binding</keyword>
<evidence type="ECO:0000256" key="2">
    <source>
        <dbReference type="ARBA" id="ARBA00004200"/>
    </source>
</evidence>